<dbReference type="InterPro" id="IPR010930">
    <property type="entry name" value="Flg_bb/hook_C_dom"/>
</dbReference>
<dbReference type="SUPFAM" id="SSF64518">
    <property type="entry name" value="Phase 1 flagellin"/>
    <property type="match status" value="1"/>
</dbReference>
<feature type="coiled-coil region" evidence="7">
    <location>
        <begin position="159"/>
        <end position="193"/>
    </location>
</feature>
<accession>W4QNX4</accession>
<keyword evidence="12" id="KW-1185">Reference proteome</keyword>
<evidence type="ECO:0000259" key="10">
    <source>
        <dbReference type="Pfam" id="PF22638"/>
    </source>
</evidence>
<evidence type="ECO:0000256" key="7">
    <source>
        <dbReference type="SAM" id="Coils"/>
    </source>
</evidence>
<feature type="domain" description="Flagellar basal body rod protein N-terminal" evidence="8">
    <location>
        <begin position="8"/>
        <end position="38"/>
    </location>
</feature>
<dbReference type="GO" id="GO:0005198">
    <property type="term" value="F:structural molecule activity"/>
    <property type="evidence" value="ECO:0007669"/>
    <property type="project" value="InterPro"/>
</dbReference>
<feature type="domain" description="Flagellar hook-associated protein FlgK helical" evidence="10">
    <location>
        <begin position="102"/>
        <end position="365"/>
    </location>
</feature>
<keyword evidence="11" id="KW-0966">Cell projection</keyword>
<name>W4QNX4_HALA3</name>
<reference evidence="11 12" key="1">
    <citation type="journal article" date="2014" name="Genome Announc.">
        <title>Draft Genome Sequences of Three Alkaliphilic Bacillus Strains, Bacillus wakoensis JCM 9140T, Bacillus akibai JCM 9157T, and Bacillus hemicellulosilyticus JCM 9152T.</title>
        <authorList>
            <person name="Yuki M."/>
            <person name="Oshima K."/>
            <person name="Suda W."/>
            <person name="Oshida Y."/>
            <person name="Kitamura K."/>
            <person name="Iida T."/>
            <person name="Hattori M."/>
            <person name="Ohkuma M."/>
        </authorList>
    </citation>
    <scope>NUCLEOTIDE SEQUENCE [LARGE SCALE GENOMIC DNA]</scope>
    <source>
        <strain evidence="11 12">JCM 9157</strain>
    </source>
</reference>
<evidence type="ECO:0000256" key="6">
    <source>
        <dbReference type="ARBA" id="ARBA00023143"/>
    </source>
</evidence>
<dbReference type="OrthoDB" id="9802553at2"/>
<keyword evidence="11" id="KW-0969">Cilium</keyword>
<evidence type="ECO:0000256" key="4">
    <source>
        <dbReference type="ARBA" id="ARBA00016244"/>
    </source>
</evidence>
<comment type="subcellular location">
    <subcellularLocation>
        <location evidence="1">Bacterial flagellum</location>
    </subcellularLocation>
    <subcellularLocation>
        <location evidence="2">Secreted</location>
    </subcellularLocation>
</comment>
<dbReference type="AlphaFoldDB" id="W4QNX4"/>
<dbReference type="NCBIfam" id="TIGR02492">
    <property type="entry name" value="flgK_ends"/>
    <property type="match status" value="1"/>
</dbReference>
<comment type="similarity">
    <text evidence="3">Belongs to the flagella basal body rod proteins family.</text>
</comment>
<dbReference type="Proteomes" id="UP000018896">
    <property type="component" value="Unassembled WGS sequence"/>
</dbReference>
<evidence type="ECO:0000313" key="11">
    <source>
        <dbReference type="EMBL" id="GAE33029.1"/>
    </source>
</evidence>
<keyword evidence="6" id="KW-0975">Bacterial flagellum</keyword>
<dbReference type="PANTHER" id="PTHR30033:SF1">
    <property type="entry name" value="FLAGELLAR HOOK-ASSOCIATED PROTEIN 1"/>
    <property type="match status" value="1"/>
</dbReference>
<dbReference type="InterPro" id="IPR053927">
    <property type="entry name" value="FlgK_helical"/>
</dbReference>
<keyword evidence="7" id="KW-0175">Coiled coil</keyword>
<keyword evidence="5" id="KW-0964">Secreted</keyword>
<organism evidence="11 12">
    <name type="scientific">Halalkalibacter akibai (strain ATCC 43226 / DSM 21942 / CIP 109018 / JCM 9157 / 1139)</name>
    <name type="common">Bacillus akibai</name>
    <dbReference type="NCBI Taxonomy" id="1236973"/>
    <lineage>
        <taxon>Bacteria</taxon>
        <taxon>Bacillati</taxon>
        <taxon>Bacillota</taxon>
        <taxon>Bacilli</taxon>
        <taxon>Bacillales</taxon>
        <taxon>Bacillaceae</taxon>
        <taxon>Halalkalibacter</taxon>
    </lineage>
</organism>
<dbReference type="InterPro" id="IPR002371">
    <property type="entry name" value="FlgK"/>
</dbReference>
<proteinExistence type="inferred from homology"/>
<dbReference type="STRING" id="1236973.JCM9157_12"/>
<dbReference type="eggNOG" id="COG4786">
    <property type="taxonomic scope" value="Bacteria"/>
</dbReference>
<dbReference type="GO" id="GO:0044780">
    <property type="term" value="P:bacterial-type flagellum assembly"/>
    <property type="evidence" value="ECO:0007669"/>
    <property type="project" value="InterPro"/>
</dbReference>
<dbReference type="GO" id="GO:0005576">
    <property type="term" value="C:extracellular region"/>
    <property type="evidence" value="ECO:0007669"/>
    <property type="project" value="UniProtKB-SubCell"/>
</dbReference>
<evidence type="ECO:0000313" key="12">
    <source>
        <dbReference type="Proteomes" id="UP000018896"/>
    </source>
</evidence>
<evidence type="ECO:0000256" key="3">
    <source>
        <dbReference type="ARBA" id="ARBA00009677"/>
    </source>
</evidence>
<feature type="domain" description="Flagellar basal-body/hook protein C-terminal" evidence="9">
    <location>
        <begin position="520"/>
        <end position="558"/>
    </location>
</feature>
<evidence type="ECO:0000259" key="9">
    <source>
        <dbReference type="Pfam" id="PF06429"/>
    </source>
</evidence>
<evidence type="ECO:0000256" key="1">
    <source>
        <dbReference type="ARBA" id="ARBA00004365"/>
    </source>
</evidence>
<comment type="caution">
    <text evidence="11">The sequence shown here is derived from an EMBL/GenBank/DDBJ whole genome shotgun (WGS) entry which is preliminary data.</text>
</comment>
<dbReference type="Pfam" id="PF22638">
    <property type="entry name" value="FlgK_D1"/>
    <property type="match status" value="1"/>
</dbReference>
<dbReference type="RefSeq" id="WP_035660779.1">
    <property type="nucleotide sequence ID" value="NZ_BAUV01000001.1"/>
</dbReference>
<dbReference type="Pfam" id="PF00460">
    <property type="entry name" value="Flg_bb_rod"/>
    <property type="match status" value="1"/>
</dbReference>
<gene>
    <name evidence="11" type="ORF">JCM9157_12</name>
</gene>
<sequence>MLSTFHALETARRAMMTQQYALHTTGHNIANANTEGYTRQRVNFVQTESYPAVGKNSPSVPGNLGTGVKAGSIQRVRESFLDVQYRNETNKVGYWETRQAALTKMEDVLNEPSEQGLNRQIDMFWTSLQDLTVDPEDAGARSVVRQRSMAVAETFNFLHDNLSAIRNDYKNEIEVTQREVNAILNQLDSVNDQIRKIEPHGYLTNDLYDEQDRLLDQLSQIVNIQVDRVRSGGQANPAAEGAVTVTLIDDQGRPLLQADGQPFKLVDGTGAEARKQMNITFDPANFVSGFAFSDQNGVQHTVGLDSIPRGEMKALIETYGYGTNLNNVTGIYPDMINELNNMAEVFATEVNNIHSIGFTLADQNGNVQRGGNLFDLTATQPGVGAAKAIKLDADIVRSLNNIAASGVNTNGIVAAQQQNYQSLLNAPRDAAYYDNIRAFLNNGANFTGGSPTAFAGDGTNAKRLADIKDTTLTFNNDSGTIGTYYQGVIGDMAVSTQEATRMLHSSASLQDSVDYRRKSVSNVSLDEEMTMMIQYQHAYNAAARNITMVDEMLDRIINGMGVVGR</sequence>
<dbReference type="Pfam" id="PF06429">
    <property type="entry name" value="Flg_bbr_C"/>
    <property type="match status" value="1"/>
</dbReference>
<dbReference type="PANTHER" id="PTHR30033">
    <property type="entry name" value="FLAGELLAR HOOK-ASSOCIATED PROTEIN 1"/>
    <property type="match status" value="1"/>
</dbReference>
<dbReference type="eggNOG" id="COG1256">
    <property type="taxonomic scope" value="Bacteria"/>
</dbReference>
<protein>
    <recommendedName>
        <fullName evidence="4">Flagellar hook-associated protein 1</fullName>
    </recommendedName>
</protein>
<dbReference type="GO" id="GO:0009424">
    <property type="term" value="C:bacterial-type flagellum hook"/>
    <property type="evidence" value="ECO:0007669"/>
    <property type="project" value="InterPro"/>
</dbReference>
<evidence type="ECO:0000256" key="2">
    <source>
        <dbReference type="ARBA" id="ARBA00004613"/>
    </source>
</evidence>
<keyword evidence="11" id="KW-0282">Flagellum</keyword>
<evidence type="ECO:0000259" key="8">
    <source>
        <dbReference type="Pfam" id="PF00460"/>
    </source>
</evidence>
<evidence type="ECO:0000256" key="5">
    <source>
        <dbReference type="ARBA" id="ARBA00022525"/>
    </source>
</evidence>
<dbReference type="InterPro" id="IPR001444">
    <property type="entry name" value="Flag_bb_rod_N"/>
</dbReference>
<dbReference type="EMBL" id="BAUV01000001">
    <property type="protein sequence ID" value="GAE33029.1"/>
    <property type="molecule type" value="Genomic_DNA"/>
</dbReference>